<reference evidence="2 3" key="1">
    <citation type="journal article" date="2018" name="Biotechnol. Biofuels">
        <title>Integrative visual omics of the white-rot fungus Polyporus brumalis exposes the biotechnological potential of its oxidative enzymes for delignifying raw plant biomass.</title>
        <authorList>
            <person name="Miyauchi S."/>
            <person name="Rancon A."/>
            <person name="Drula E."/>
            <person name="Hage H."/>
            <person name="Chaduli D."/>
            <person name="Favel A."/>
            <person name="Grisel S."/>
            <person name="Henrissat B."/>
            <person name="Herpoel-Gimbert I."/>
            <person name="Ruiz-Duenas F.J."/>
            <person name="Chevret D."/>
            <person name="Hainaut M."/>
            <person name="Lin J."/>
            <person name="Wang M."/>
            <person name="Pangilinan J."/>
            <person name="Lipzen A."/>
            <person name="Lesage-Meessen L."/>
            <person name="Navarro D."/>
            <person name="Riley R."/>
            <person name="Grigoriev I.V."/>
            <person name="Zhou S."/>
            <person name="Raouche S."/>
            <person name="Rosso M.N."/>
        </authorList>
    </citation>
    <scope>NUCLEOTIDE SEQUENCE [LARGE SCALE GENOMIC DNA]</scope>
    <source>
        <strain evidence="2 3">BRFM 1820</strain>
    </source>
</reference>
<feature type="compositionally biased region" description="Basic and acidic residues" evidence="1">
    <location>
        <begin position="144"/>
        <end position="155"/>
    </location>
</feature>
<dbReference type="AlphaFoldDB" id="A0A371CQ27"/>
<protein>
    <submittedName>
        <fullName evidence="2">Uncharacterized protein</fullName>
    </submittedName>
</protein>
<evidence type="ECO:0000313" key="3">
    <source>
        <dbReference type="Proteomes" id="UP000256964"/>
    </source>
</evidence>
<feature type="region of interest" description="Disordered" evidence="1">
    <location>
        <begin position="106"/>
        <end position="199"/>
    </location>
</feature>
<dbReference type="Proteomes" id="UP000256964">
    <property type="component" value="Unassembled WGS sequence"/>
</dbReference>
<keyword evidence="3" id="KW-1185">Reference proteome</keyword>
<evidence type="ECO:0000256" key="1">
    <source>
        <dbReference type="SAM" id="MobiDB-lite"/>
    </source>
</evidence>
<feature type="region of interest" description="Disordered" evidence="1">
    <location>
        <begin position="1"/>
        <end position="88"/>
    </location>
</feature>
<feature type="compositionally biased region" description="Pro residues" evidence="1">
    <location>
        <begin position="19"/>
        <end position="35"/>
    </location>
</feature>
<evidence type="ECO:0000313" key="2">
    <source>
        <dbReference type="EMBL" id="RDX42398.1"/>
    </source>
</evidence>
<feature type="compositionally biased region" description="Pro residues" evidence="1">
    <location>
        <begin position="161"/>
        <end position="178"/>
    </location>
</feature>
<accession>A0A371CQ27</accession>
<gene>
    <name evidence="2" type="ORF">OH76DRAFT_1411166</name>
</gene>
<feature type="compositionally biased region" description="Low complexity" evidence="1">
    <location>
        <begin position="72"/>
        <end position="87"/>
    </location>
</feature>
<dbReference type="EMBL" id="KZ857485">
    <property type="protein sequence ID" value="RDX42398.1"/>
    <property type="molecule type" value="Genomic_DNA"/>
</dbReference>
<proteinExistence type="predicted"/>
<feature type="compositionally biased region" description="Low complexity" evidence="1">
    <location>
        <begin position="46"/>
        <end position="60"/>
    </location>
</feature>
<name>A0A371CQ27_9APHY</name>
<sequence>MLPPKRRRVSHPQLASPTLPLPLVPASMPPPPRTPSPQVQVKIEGSFFSPSFFSSPTRSSSPPPHSDDERMLSFSSPPTSPFPVLSPKMVAPVPLRPLANRLSFSMQNPLAGYTPTQPPQKLPRPSRTHPCPDGPGFGPSTLEPRPHPSADKVAVKDTNGFPPPADIPPRARTPPSPDGPVSGSRQGTPQPRPVRPDHGMVRSCVLSRPIADPLVCTYRAKSMRLCQRPSRARRTPWRSSASRSNWLREAHSCWMMRKTTVSRHRASLLYC</sequence>
<feature type="compositionally biased region" description="Basic residues" evidence="1">
    <location>
        <begin position="1"/>
        <end position="10"/>
    </location>
</feature>
<organism evidence="2 3">
    <name type="scientific">Lentinus brumalis</name>
    <dbReference type="NCBI Taxonomy" id="2498619"/>
    <lineage>
        <taxon>Eukaryota</taxon>
        <taxon>Fungi</taxon>
        <taxon>Dikarya</taxon>
        <taxon>Basidiomycota</taxon>
        <taxon>Agaricomycotina</taxon>
        <taxon>Agaricomycetes</taxon>
        <taxon>Polyporales</taxon>
        <taxon>Polyporaceae</taxon>
        <taxon>Lentinus</taxon>
    </lineage>
</organism>